<dbReference type="AlphaFoldDB" id="A0A1G6QZU1"/>
<proteinExistence type="predicted"/>
<name>A0A1G6QZU1_9PSEU</name>
<keyword evidence="2" id="KW-1185">Reference proteome</keyword>
<evidence type="ECO:0008006" key="3">
    <source>
        <dbReference type="Google" id="ProtNLM"/>
    </source>
</evidence>
<dbReference type="RefSeq" id="WP_091450458.1">
    <property type="nucleotide sequence ID" value="NZ_FMZZ01000006.1"/>
</dbReference>
<sequence length="93" mass="9998">MSGIEEIYRLVSEIEATTARARADAAAKAARTIEEEIRPELGTVRVNGYGALLSIDLDQRNIQVSTEAVLAAAVVDAITRAESRANRQVGSEQ</sequence>
<organism evidence="1 2">
    <name type="scientific">Actinokineospora iranica</name>
    <dbReference type="NCBI Taxonomy" id="1271860"/>
    <lineage>
        <taxon>Bacteria</taxon>
        <taxon>Bacillati</taxon>
        <taxon>Actinomycetota</taxon>
        <taxon>Actinomycetes</taxon>
        <taxon>Pseudonocardiales</taxon>
        <taxon>Pseudonocardiaceae</taxon>
        <taxon>Actinokineospora</taxon>
    </lineage>
</organism>
<dbReference type="Proteomes" id="UP000199501">
    <property type="component" value="Unassembled WGS sequence"/>
</dbReference>
<dbReference type="EMBL" id="FMZZ01000006">
    <property type="protein sequence ID" value="SDC97176.1"/>
    <property type="molecule type" value="Genomic_DNA"/>
</dbReference>
<dbReference type="STRING" id="1271860.SAMN05216174_10629"/>
<gene>
    <name evidence="1" type="ORF">SAMN05216174_10629</name>
</gene>
<accession>A0A1G6QZU1</accession>
<reference evidence="2" key="1">
    <citation type="submission" date="2016-10" db="EMBL/GenBank/DDBJ databases">
        <authorList>
            <person name="Varghese N."/>
            <person name="Submissions S."/>
        </authorList>
    </citation>
    <scope>NUCLEOTIDE SEQUENCE [LARGE SCALE GENOMIC DNA]</scope>
    <source>
        <strain evidence="2">IBRC-M 10403</strain>
    </source>
</reference>
<evidence type="ECO:0000313" key="1">
    <source>
        <dbReference type="EMBL" id="SDC97176.1"/>
    </source>
</evidence>
<evidence type="ECO:0000313" key="2">
    <source>
        <dbReference type="Proteomes" id="UP000199501"/>
    </source>
</evidence>
<protein>
    <recommendedName>
        <fullName evidence="3">YbaB/EbfC DNA-binding family protein</fullName>
    </recommendedName>
</protein>